<sequence>MTPLDLEQSAPLRRRQPNSSGGGVGAGAGSRPIAPPPSDLPPHHPLQLAKRSAIISRSTPYGVSGWSQVAC</sequence>
<reference evidence="2 3" key="1">
    <citation type="journal article" date="2012" name="Genome Biol.">
        <title>Genome and low-iron response of an oceanic diatom adapted to chronic iron limitation.</title>
        <authorList>
            <person name="Lommer M."/>
            <person name="Specht M."/>
            <person name="Roy A.S."/>
            <person name="Kraemer L."/>
            <person name="Andreson R."/>
            <person name="Gutowska M.A."/>
            <person name="Wolf J."/>
            <person name="Bergner S.V."/>
            <person name="Schilhabel M.B."/>
            <person name="Klostermeier U.C."/>
            <person name="Beiko R.G."/>
            <person name="Rosenstiel P."/>
            <person name="Hippler M."/>
            <person name="Laroche J."/>
        </authorList>
    </citation>
    <scope>NUCLEOTIDE SEQUENCE [LARGE SCALE GENOMIC DNA]</scope>
    <source>
        <strain evidence="2 3">CCMP1005</strain>
    </source>
</reference>
<dbReference type="EMBL" id="AGNL01004714">
    <property type="protein sequence ID" value="EJK73189.1"/>
    <property type="molecule type" value="Genomic_DNA"/>
</dbReference>
<name>K0T800_THAOC</name>
<dbReference type="Proteomes" id="UP000266841">
    <property type="component" value="Unassembled WGS sequence"/>
</dbReference>
<keyword evidence="3" id="KW-1185">Reference proteome</keyword>
<dbReference type="AlphaFoldDB" id="K0T800"/>
<protein>
    <submittedName>
        <fullName evidence="2">Uncharacterized protein</fullName>
    </submittedName>
</protein>
<feature type="region of interest" description="Disordered" evidence="1">
    <location>
        <begin position="1"/>
        <end position="45"/>
    </location>
</feature>
<evidence type="ECO:0000313" key="2">
    <source>
        <dbReference type="EMBL" id="EJK73189.1"/>
    </source>
</evidence>
<comment type="caution">
    <text evidence="2">The sequence shown here is derived from an EMBL/GenBank/DDBJ whole genome shotgun (WGS) entry which is preliminary data.</text>
</comment>
<evidence type="ECO:0000313" key="3">
    <source>
        <dbReference type="Proteomes" id="UP000266841"/>
    </source>
</evidence>
<proteinExistence type="predicted"/>
<feature type="compositionally biased region" description="Pro residues" evidence="1">
    <location>
        <begin position="33"/>
        <end position="44"/>
    </location>
</feature>
<gene>
    <name evidence="2" type="ORF">THAOC_05200</name>
</gene>
<organism evidence="2 3">
    <name type="scientific">Thalassiosira oceanica</name>
    <name type="common">Marine diatom</name>
    <dbReference type="NCBI Taxonomy" id="159749"/>
    <lineage>
        <taxon>Eukaryota</taxon>
        <taxon>Sar</taxon>
        <taxon>Stramenopiles</taxon>
        <taxon>Ochrophyta</taxon>
        <taxon>Bacillariophyta</taxon>
        <taxon>Coscinodiscophyceae</taxon>
        <taxon>Thalassiosirophycidae</taxon>
        <taxon>Thalassiosirales</taxon>
        <taxon>Thalassiosiraceae</taxon>
        <taxon>Thalassiosira</taxon>
    </lineage>
</organism>
<accession>K0T800</accession>
<evidence type="ECO:0000256" key="1">
    <source>
        <dbReference type="SAM" id="MobiDB-lite"/>
    </source>
</evidence>